<evidence type="ECO:0000256" key="1">
    <source>
        <dbReference type="SAM" id="MobiDB-lite"/>
    </source>
</evidence>
<feature type="compositionally biased region" description="Polar residues" evidence="1">
    <location>
        <begin position="1"/>
        <end position="17"/>
    </location>
</feature>
<dbReference type="AlphaFoldDB" id="A0A1Y0Y6R5"/>
<sequence length="929" mass="97584">MSGTNSTATTQSGTPISSLPEAQDVAATDGVLGVFGGKVQIAKPADIVDAGMPTDVVRTTDLDEALSGSSLNQYVTQAATHAAASDASADRSETAAGASAASSALAAQTGAQVATIAAGVNADADRAQNGADSAQATAAGAGAILAQNTALASMVANNPVQFTNKGSWDASKNSPALTSGTGAEGDFYSVTVPGETSLDGVTDWELLDGAWFHNGVWNNLKKAGYPTIAQRFQGLLGVIAEGVTLNSRTSGAFTIKDALGYILTAIDGLGNISTAGKQLLLGSTLLDCNAKGQFLFGMRDAMGNLAWGVRADGSPAFPSGAARADLGPISVTSNDNPNGVIVKDQNGFVLLDTSGYYAIKTGDFTAEEIAERDRMQLARSAATMAGPGDMLRARPVWGISISIATGQSEMMGYVSLPALSLTQPYDNITFGEDPRGFDFSIDNAEWTPRGGDPSPKPLVAVNVDQNTYETLDLPASLVYKPSTVDVAVPTVTSGNPQIQISTTDTSINFTSGFSVGQTIQCAGFTGAAATNNESGGLWYSNYITLTAVSAQSITGTCDGVWWGWNPVAVTGATGVSIAPMRNTRDFGEQQSIAALNFFRGMQLAFRGMPSDTSRRLALLSCCVSGTTIEQLSKGYSIPLFDRISQSFAIAKSQGDALNTTSGCFLIEFCQGGSNTDTDYATYSPLLAQYFADVIAEAKEKFGQTKDPFIEIVPISGMNLPSTGIMDVCRAQVDYVLATPGAYIPTVGYPAIDYGPHYSSNGERYVGAMRAKVRHRVITQGLAWKPLIMEKATLRGRTILIDCHVPYAPIRVLPTWEGQEQSTQTDLGFGVYDVTTNNKLSISSVSVVGETQIEIVLASDPENTVWVTYGDSNHNGSGNIYDSDPAVSSDLYEWVEGNGAPYSENIADYIGKPYQLRNPMINYAIQSVKG</sequence>
<proteinExistence type="predicted"/>
<dbReference type="EMBL" id="CP021509">
    <property type="protein sequence ID" value="ARW48167.1"/>
    <property type="molecule type" value="Genomic_DNA"/>
</dbReference>
<protein>
    <recommendedName>
        <fullName evidence="4">Sialate O-acetylesterase domain-containing protein</fullName>
    </recommendedName>
</protein>
<feature type="region of interest" description="Disordered" evidence="1">
    <location>
        <begin position="1"/>
        <end position="21"/>
    </location>
</feature>
<evidence type="ECO:0008006" key="4">
    <source>
        <dbReference type="Google" id="ProtNLM"/>
    </source>
</evidence>
<dbReference type="GO" id="GO:0016788">
    <property type="term" value="F:hydrolase activity, acting on ester bonds"/>
    <property type="evidence" value="ECO:0007669"/>
    <property type="project" value="UniProtKB-ARBA"/>
</dbReference>
<dbReference type="OrthoDB" id="184803at2"/>
<dbReference type="Gene3D" id="3.40.50.1110">
    <property type="entry name" value="SGNH hydrolase"/>
    <property type="match status" value="1"/>
</dbReference>
<dbReference type="InterPro" id="IPR036514">
    <property type="entry name" value="SGNH_hydro_sf"/>
</dbReference>
<evidence type="ECO:0000313" key="2">
    <source>
        <dbReference type="EMBL" id="ARW48167.1"/>
    </source>
</evidence>
<dbReference type="Proteomes" id="UP000196205">
    <property type="component" value="Chromosome"/>
</dbReference>
<evidence type="ECO:0000313" key="3">
    <source>
        <dbReference type="Proteomes" id="UP000196205"/>
    </source>
</evidence>
<accession>A0A1Y0Y6R5</accession>
<dbReference type="RefSeq" id="WP_157668582.1">
    <property type="nucleotide sequence ID" value="NZ_CP021509.1"/>
</dbReference>
<name>A0A1Y0Y6R5_ACEPA</name>
<dbReference type="SUPFAM" id="SSF52266">
    <property type="entry name" value="SGNH hydrolase"/>
    <property type="match status" value="1"/>
</dbReference>
<organism evidence="2 3">
    <name type="scientific">Acetobacter pasteurianus subsp. pasteurianus</name>
    <dbReference type="NCBI Taxonomy" id="481145"/>
    <lineage>
        <taxon>Bacteria</taxon>
        <taxon>Pseudomonadati</taxon>
        <taxon>Pseudomonadota</taxon>
        <taxon>Alphaproteobacteria</taxon>
        <taxon>Acetobacterales</taxon>
        <taxon>Acetobacteraceae</taxon>
        <taxon>Acetobacter</taxon>
    </lineage>
</organism>
<reference evidence="2 3" key="1">
    <citation type="submission" date="2017-05" db="EMBL/GenBank/DDBJ databases">
        <title>Genome sequence of Acetobacter pasteurianus subsp. pasteurianus strain SRCM101342.</title>
        <authorList>
            <person name="Cho S.H."/>
        </authorList>
    </citation>
    <scope>NUCLEOTIDE SEQUENCE [LARGE SCALE GENOMIC DNA]</scope>
    <source>
        <strain evidence="2 3">SRCM101342</strain>
    </source>
</reference>
<gene>
    <name evidence="2" type="ORF">S1001342_01844</name>
</gene>